<protein>
    <submittedName>
        <fullName evidence="7">Dioxygenase</fullName>
    </submittedName>
</protein>
<evidence type="ECO:0000313" key="8">
    <source>
        <dbReference type="Proteomes" id="UP000664417"/>
    </source>
</evidence>
<dbReference type="SUPFAM" id="SSF53213">
    <property type="entry name" value="LigB-like"/>
    <property type="match status" value="1"/>
</dbReference>
<dbReference type="InterPro" id="IPR004183">
    <property type="entry name" value="Xdiol_dOase_suB"/>
</dbReference>
<evidence type="ECO:0000256" key="2">
    <source>
        <dbReference type="ARBA" id="ARBA00007581"/>
    </source>
</evidence>
<evidence type="ECO:0000313" key="7">
    <source>
        <dbReference type="EMBL" id="MBO1321894.1"/>
    </source>
</evidence>
<accession>A0A8J7QD23</accession>
<organism evidence="7 8">
    <name type="scientific">Acanthopleuribacter pedis</name>
    <dbReference type="NCBI Taxonomy" id="442870"/>
    <lineage>
        <taxon>Bacteria</taxon>
        <taxon>Pseudomonadati</taxon>
        <taxon>Acidobacteriota</taxon>
        <taxon>Holophagae</taxon>
        <taxon>Acanthopleuribacterales</taxon>
        <taxon>Acanthopleuribacteraceae</taxon>
        <taxon>Acanthopleuribacter</taxon>
    </lineage>
</organism>
<comment type="cofactor">
    <cofactor evidence="1">
        <name>Zn(2+)</name>
        <dbReference type="ChEBI" id="CHEBI:29105"/>
    </cofactor>
</comment>
<dbReference type="Pfam" id="PF02900">
    <property type="entry name" value="LigB"/>
    <property type="match status" value="1"/>
</dbReference>
<dbReference type="GO" id="GO:0008270">
    <property type="term" value="F:zinc ion binding"/>
    <property type="evidence" value="ECO:0007669"/>
    <property type="project" value="InterPro"/>
</dbReference>
<dbReference type="Proteomes" id="UP000664417">
    <property type="component" value="Unassembled WGS sequence"/>
</dbReference>
<evidence type="ECO:0000256" key="1">
    <source>
        <dbReference type="ARBA" id="ARBA00001947"/>
    </source>
</evidence>
<name>A0A8J7QD23_9BACT</name>
<dbReference type="RefSeq" id="WP_207861867.1">
    <property type="nucleotide sequence ID" value="NZ_JAFREP010000029.1"/>
</dbReference>
<reference evidence="7" key="1">
    <citation type="submission" date="2021-03" db="EMBL/GenBank/DDBJ databases">
        <authorList>
            <person name="Wang G."/>
        </authorList>
    </citation>
    <scope>NUCLEOTIDE SEQUENCE</scope>
    <source>
        <strain evidence="7">KCTC 12899</strain>
    </source>
</reference>
<comment type="caution">
    <text evidence="7">The sequence shown here is derived from an EMBL/GenBank/DDBJ whole genome shotgun (WGS) entry which is preliminary data.</text>
</comment>
<dbReference type="PIRSF" id="PIRSF006157">
    <property type="entry name" value="Doxgns_DODA"/>
    <property type="match status" value="1"/>
</dbReference>
<evidence type="ECO:0000256" key="4">
    <source>
        <dbReference type="ARBA" id="ARBA00022833"/>
    </source>
</evidence>
<dbReference type="CDD" id="cd07363">
    <property type="entry name" value="45_DOPA_Dioxygenase"/>
    <property type="match status" value="1"/>
</dbReference>
<dbReference type="GO" id="GO:0008198">
    <property type="term" value="F:ferrous iron binding"/>
    <property type="evidence" value="ECO:0007669"/>
    <property type="project" value="InterPro"/>
</dbReference>
<keyword evidence="5" id="KW-0560">Oxidoreductase</keyword>
<dbReference type="EMBL" id="JAFREP010000029">
    <property type="protein sequence ID" value="MBO1321894.1"/>
    <property type="molecule type" value="Genomic_DNA"/>
</dbReference>
<comment type="similarity">
    <text evidence="2">Belongs to the DODA-type extradiol aromatic ring-opening dioxygenase family.</text>
</comment>
<dbReference type="GO" id="GO:0016702">
    <property type="term" value="F:oxidoreductase activity, acting on single donors with incorporation of molecular oxygen, incorporation of two atoms of oxygen"/>
    <property type="evidence" value="ECO:0007669"/>
    <property type="project" value="UniProtKB-ARBA"/>
</dbReference>
<gene>
    <name evidence="7" type="ORF">J3U88_25665</name>
</gene>
<keyword evidence="7" id="KW-0223">Dioxygenase</keyword>
<evidence type="ECO:0000259" key="6">
    <source>
        <dbReference type="Pfam" id="PF02900"/>
    </source>
</evidence>
<dbReference type="InterPro" id="IPR014436">
    <property type="entry name" value="Extradiol_dOase_DODA"/>
</dbReference>
<dbReference type="Gene3D" id="3.40.830.10">
    <property type="entry name" value="LigB-like"/>
    <property type="match status" value="1"/>
</dbReference>
<dbReference type="AlphaFoldDB" id="A0A8J7QD23"/>
<feature type="domain" description="Extradiol ring-cleavage dioxygenase class III enzyme subunit B" evidence="6">
    <location>
        <begin position="29"/>
        <end position="253"/>
    </location>
</feature>
<keyword evidence="4" id="KW-0862">Zinc</keyword>
<keyword evidence="3" id="KW-0479">Metal-binding</keyword>
<dbReference type="PANTHER" id="PTHR30096">
    <property type="entry name" value="4,5-DOPA DIOXYGENASE EXTRADIOL-LIKE PROTEIN"/>
    <property type="match status" value="1"/>
</dbReference>
<evidence type="ECO:0000256" key="5">
    <source>
        <dbReference type="ARBA" id="ARBA00023002"/>
    </source>
</evidence>
<evidence type="ECO:0000256" key="3">
    <source>
        <dbReference type="ARBA" id="ARBA00022723"/>
    </source>
</evidence>
<keyword evidence="8" id="KW-1185">Reference proteome</keyword>
<sequence>MPTRMPALFVSHGAPTLPFENNASRAFLSELGRTLARPRAILVVSAHWQTRAPRVTTIARPETIHDFYGFPQSLYDVRYPAPGAPVLAETVIGLLNTRDFQARADGTRGLDHGAWSPLMLMFPAADIPTIQLSLQLGQGPHHHFALGRALAPLREQGVLILASGGAVHNLAVWQKDCTAVPAPARRFESWLVDQVEGNNREALLQFRTHPDAAWAHPTDEHLLPLFVAMGAGGQGQTHHRAFLHNGLAMTAFAFTEPGTGFR</sequence>
<proteinExistence type="inferred from homology"/>
<dbReference type="PANTHER" id="PTHR30096:SF0">
    <property type="entry name" value="4,5-DOPA DIOXYGENASE EXTRADIOL-LIKE PROTEIN"/>
    <property type="match status" value="1"/>
</dbReference>